<accession>A0ABS4E6B4</accession>
<comment type="caution">
    <text evidence="3">The sequence shown here is derived from an EMBL/GenBank/DDBJ whole genome shotgun (WGS) entry which is preliminary data.</text>
</comment>
<dbReference type="InterPro" id="IPR013538">
    <property type="entry name" value="ASHA1/2-like_C"/>
</dbReference>
<name>A0ABS4E6B4_9HYPH</name>
<organism evidence="3 4">
    <name type="scientific">Rhizobium halophytocola</name>
    <dbReference type="NCBI Taxonomy" id="735519"/>
    <lineage>
        <taxon>Bacteria</taxon>
        <taxon>Pseudomonadati</taxon>
        <taxon>Pseudomonadota</taxon>
        <taxon>Alphaproteobacteria</taxon>
        <taxon>Hyphomicrobiales</taxon>
        <taxon>Rhizobiaceae</taxon>
        <taxon>Rhizobium/Agrobacterium group</taxon>
        <taxon>Rhizobium</taxon>
    </lineage>
</organism>
<dbReference type="RefSeq" id="WP_209949351.1">
    <property type="nucleotide sequence ID" value="NZ_JAGGJU010000019.1"/>
</dbReference>
<comment type="similarity">
    <text evidence="1">Belongs to the AHA1 family.</text>
</comment>
<dbReference type="Proteomes" id="UP000759443">
    <property type="component" value="Unassembled WGS sequence"/>
</dbReference>
<evidence type="ECO:0000313" key="4">
    <source>
        <dbReference type="Proteomes" id="UP000759443"/>
    </source>
</evidence>
<evidence type="ECO:0000259" key="2">
    <source>
        <dbReference type="Pfam" id="PF08327"/>
    </source>
</evidence>
<gene>
    <name evidence="3" type="ORF">J2Z17_004947</name>
</gene>
<dbReference type="Pfam" id="PF08327">
    <property type="entry name" value="AHSA1"/>
    <property type="match status" value="1"/>
</dbReference>
<dbReference type="Gene3D" id="3.30.530.20">
    <property type="match status" value="1"/>
</dbReference>
<feature type="domain" description="Activator of Hsp90 ATPase homologue 1/2-like C-terminal" evidence="2">
    <location>
        <begin position="21"/>
        <end position="151"/>
    </location>
</feature>
<protein>
    <submittedName>
        <fullName evidence="3">Uncharacterized protein YndB with AHSA1/START domain</fullName>
    </submittedName>
</protein>
<reference evidence="3 4" key="1">
    <citation type="submission" date="2021-03" db="EMBL/GenBank/DDBJ databases">
        <title>Genomic Encyclopedia of Type Strains, Phase IV (KMG-IV): sequencing the most valuable type-strain genomes for metagenomic binning, comparative biology and taxonomic classification.</title>
        <authorList>
            <person name="Goeker M."/>
        </authorList>
    </citation>
    <scope>NUCLEOTIDE SEQUENCE [LARGE SCALE GENOMIC DNA]</scope>
    <source>
        <strain evidence="3 4">DSM 21600</strain>
    </source>
</reference>
<sequence length="153" mass="17261">MTMRNASHATFTVTRSYRQSQARVFAAWATEDKKSAWFAAPPPRQTLKRSFDFRVGGREQLSTDFGDGIVHHFDAVYREILPGERIIYAYDMHLNETRISVSLATVEFQPEGSGTRLVFTEQAVFLDGVADDGSRRRGTEALIDNLTAYLGDH</sequence>
<evidence type="ECO:0000313" key="3">
    <source>
        <dbReference type="EMBL" id="MBP1853486.1"/>
    </source>
</evidence>
<dbReference type="CDD" id="cd08900">
    <property type="entry name" value="SRPBCC_CalC_Aha1-like_7"/>
    <property type="match status" value="1"/>
</dbReference>
<dbReference type="InterPro" id="IPR023393">
    <property type="entry name" value="START-like_dom_sf"/>
</dbReference>
<dbReference type="EMBL" id="JAGGJU010000019">
    <property type="protein sequence ID" value="MBP1853486.1"/>
    <property type="molecule type" value="Genomic_DNA"/>
</dbReference>
<proteinExistence type="inferred from homology"/>
<evidence type="ECO:0000256" key="1">
    <source>
        <dbReference type="ARBA" id="ARBA00006817"/>
    </source>
</evidence>
<keyword evidence="4" id="KW-1185">Reference proteome</keyword>
<dbReference type="SUPFAM" id="SSF55961">
    <property type="entry name" value="Bet v1-like"/>
    <property type="match status" value="1"/>
</dbReference>